<organism evidence="1 2">
    <name type="scientific">Methylobacterium oryzihabitans</name>
    <dbReference type="NCBI Taxonomy" id="2499852"/>
    <lineage>
        <taxon>Bacteria</taxon>
        <taxon>Pseudomonadati</taxon>
        <taxon>Pseudomonadota</taxon>
        <taxon>Alphaproteobacteria</taxon>
        <taxon>Hyphomicrobiales</taxon>
        <taxon>Methylobacteriaceae</taxon>
        <taxon>Methylobacterium</taxon>
    </lineage>
</organism>
<dbReference type="AlphaFoldDB" id="A0A3S2VMQ3"/>
<protein>
    <submittedName>
        <fullName evidence="1">Uncharacterized protein</fullName>
    </submittedName>
</protein>
<dbReference type="SUPFAM" id="SSF46785">
    <property type="entry name" value="Winged helix' DNA-binding domain"/>
    <property type="match status" value="1"/>
</dbReference>
<evidence type="ECO:0000313" key="2">
    <source>
        <dbReference type="Proteomes" id="UP000286997"/>
    </source>
</evidence>
<keyword evidence="2" id="KW-1185">Reference proteome</keyword>
<evidence type="ECO:0000313" key="1">
    <source>
        <dbReference type="EMBL" id="RVU12509.1"/>
    </source>
</evidence>
<dbReference type="EMBL" id="SACP01000056">
    <property type="protein sequence ID" value="RVU12509.1"/>
    <property type="molecule type" value="Genomic_DNA"/>
</dbReference>
<gene>
    <name evidence="1" type="ORF">EOE48_27875</name>
</gene>
<sequence length="160" mass="17962">MLVAFPIDRRALAEHPALGLTEARVRGALASLEAVGFIERIEPEPGRRYQRTTEGLHRRPVLFKFGAEFGEVFSRANARARKVQEGRERRRAPEVATRRVRPPVKLPEHPRTVLAHNQRSGEAVLLMGEQPTERPGTESRLEAALALWHEALTEKGALPL</sequence>
<dbReference type="InterPro" id="IPR036390">
    <property type="entry name" value="WH_DNA-bd_sf"/>
</dbReference>
<comment type="caution">
    <text evidence="1">The sequence shown here is derived from an EMBL/GenBank/DDBJ whole genome shotgun (WGS) entry which is preliminary data.</text>
</comment>
<proteinExistence type="predicted"/>
<accession>A0A3S2VMQ3</accession>
<reference evidence="1 2" key="1">
    <citation type="submission" date="2019-01" db="EMBL/GenBank/DDBJ databases">
        <authorList>
            <person name="Chen W.-M."/>
        </authorList>
    </citation>
    <scope>NUCLEOTIDE SEQUENCE [LARGE SCALE GENOMIC DNA]</scope>
    <source>
        <strain evidence="1 2">TER-1</strain>
    </source>
</reference>
<dbReference type="Proteomes" id="UP000286997">
    <property type="component" value="Unassembled WGS sequence"/>
</dbReference>
<name>A0A3S2VMQ3_9HYPH</name>
<dbReference type="OrthoDB" id="7993591at2"/>